<comment type="subcellular location">
    <subcellularLocation>
        <location evidence="1">Nucleus</location>
    </subcellularLocation>
</comment>
<dbReference type="SMART" id="SM00380">
    <property type="entry name" value="AP2"/>
    <property type="match status" value="2"/>
</dbReference>
<evidence type="ECO:0000313" key="10">
    <source>
        <dbReference type="Proteomes" id="UP001457282"/>
    </source>
</evidence>
<dbReference type="CDD" id="cd00018">
    <property type="entry name" value="AP2"/>
    <property type="match status" value="2"/>
</dbReference>
<dbReference type="FunFam" id="3.30.730.10:FF:000003">
    <property type="entry name" value="AP2-like ethylene-responsive transcription factor ANT"/>
    <property type="match status" value="1"/>
</dbReference>
<dbReference type="PANTHER" id="PTHR32467">
    <property type="entry name" value="AP2-LIKE ETHYLENE-RESPONSIVE TRANSCRIPTION FACTOR"/>
    <property type="match status" value="1"/>
</dbReference>
<keyword evidence="6" id="KW-0539">Nucleus</keyword>
<evidence type="ECO:0000256" key="7">
    <source>
        <dbReference type="SAM" id="MobiDB-lite"/>
    </source>
</evidence>
<evidence type="ECO:0000256" key="1">
    <source>
        <dbReference type="ARBA" id="ARBA00004123"/>
    </source>
</evidence>
<evidence type="ECO:0000259" key="8">
    <source>
        <dbReference type="PROSITE" id="PS51032"/>
    </source>
</evidence>
<organism evidence="9 10">
    <name type="scientific">Rubus argutus</name>
    <name type="common">Southern blackberry</name>
    <dbReference type="NCBI Taxonomy" id="59490"/>
    <lineage>
        <taxon>Eukaryota</taxon>
        <taxon>Viridiplantae</taxon>
        <taxon>Streptophyta</taxon>
        <taxon>Embryophyta</taxon>
        <taxon>Tracheophyta</taxon>
        <taxon>Spermatophyta</taxon>
        <taxon>Magnoliopsida</taxon>
        <taxon>eudicotyledons</taxon>
        <taxon>Gunneridae</taxon>
        <taxon>Pentapetalae</taxon>
        <taxon>rosids</taxon>
        <taxon>fabids</taxon>
        <taxon>Rosales</taxon>
        <taxon>Rosaceae</taxon>
        <taxon>Rosoideae</taxon>
        <taxon>Rosoideae incertae sedis</taxon>
        <taxon>Rubus</taxon>
    </lineage>
</organism>
<dbReference type="PRINTS" id="PR00367">
    <property type="entry name" value="ETHRSPELEMNT"/>
</dbReference>
<dbReference type="GO" id="GO:0003700">
    <property type="term" value="F:DNA-binding transcription factor activity"/>
    <property type="evidence" value="ECO:0007669"/>
    <property type="project" value="InterPro"/>
</dbReference>
<sequence>MDSNSPHHHHHHQNWLGFSLSNHFSSPPNNSHLSLFEAFTSSPDTVVNSAPSDHHHHQEAHAGATATDLSIFSGVGPKLEDFLGGGCTSTSTAVATSTADVITTASATPMSLAHFSSSTSTDPLAVSENNEIYDSELKTIAASFLRGFSTTAAAAATSLQQTKPQTQNQPVGPTETATPKKTVDTFGQRTSIYRGVTRHRWTGRYEAHLWDNSCRREGQSRKGRQGGYDKEDKAARAYDLAALKYWGPTTTTNFPVTNYEKELTEMKIMSRQEFVASLRRKSSGFSRGASIYRGVTRHHQHGRWQARIGRVAGNKDLYLGTFSTQEEAAEAYDIAAIKFRGLNAVTNFDMSRYDVKSIANSNLPIGGMSGKSKNSSDQSLSADSKSLDDRDLSSASSVTFASSSLHQPSNSSTLSFAIPIKQDPSPDYWSNIFGYHPNNNNPSLSNARNPNSVGVAPTYFHGNMDFSATSSTATTTSASETNNGLFFSGGYNVHGQLQQQSTSSGTNNSIPFSTPIALNSNMGYDQSSSSGYGTWIGPSLNLFQTPIFGME</sequence>
<evidence type="ECO:0000256" key="5">
    <source>
        <dbReference type="ARBA" id="ARBA00023163"/>
    </source>
</evidence>
<comment type="caution">
    <text evidence="9">The sequence shown here is derived from an EMBL/GenBank/DDBJ whole genome shotgun (WGS) entry which is preliminary data.</text>
</comment>
<feature type="compositionally biased region" description="Polar residues" evidence="7">
    <location>
        <begin position="158"/>
        <end position="181"/>
    </location>
</feature>
<dbReference type="PROSITE" id="PS51032">
    <property type="entry name" value="AP2_ERF"/>
    <property type="match status" value="2"/>
</dbReference>
<reference evidence="9 10" key="1">
    <citation type="journal article" date="2023" name="G3 (Bethesda)">
        <title>A chromosome-length genome assembly and annotation of blackberry (Rubus argutus, cv. 'Hillquist').</title>
        <authorList>
            <person name="Bruna T."/>
            <person name="Aryal R."/>
            <person name="Dudchenko O."/>
            <person name="Sargent D.J."/>
            <person name="Mead D."/>
            <person name="Buti M."/>
            <person name="Cavallini A."/>
            <person name="Hytonen T."/>
            <person name="Andres J."/>
            <person name="Pham M."/>
            <person name="Weisz D."/>
            <person name="Mascagni F."/>
            <person name="Usai G."/>
            <person name="Natali L."/>
            <person name="Bassil N."/>
            <person name="Fernandez G.E."/>
            <person name="Lomsadze A."/>
            <person name="Armour M."/>
            <person name="Olukolu B."/>
            <person name="Poorten T."/>
            <person name="Britton C."/>
            <person name="Davik J."/>
            <person name="Ashrafi H."/>
            <person name="Aiden E.L."/>
            <person name="Borodovsky M."/>
            <person name="Worthington M."/>
        </authorList>
    </citation>
    <scope>NUCLEOTIDE SEQUENCE [LARGE SCALE GENOMIC DNA]</scope>
    <source>
        <strain evidence="9">PI 553951</strain>
    </source>
</reference>
<dbReference type="Proteomes" id="UP001457282">
    <property type="component" value="Unassembled WGS sequence"/>
</dbReference>
<name>A0AAW1X464_RUBAR</name>
<feature type="compositionally biased region" description="Low complexity" evidence="7">
    <location>
        <begin position="370"/>
        <end position="384"/>
    </location>
</feature>
<dbReference type="AlphaFoldDB" id="A0AAW1X464"/>
<keyword evidence="4" id="KW-0238">DNA-binding</keyword>
<evidence type="ECO:0000313" key="9">
    <source>
        <dbReference type="EMBL" id="KAK9931726.1"/>
    </source>
</evidence>
<evidence type="ECO:0000256" key="4">
    <source>
        <dbReference type="ARBA" id="ARBA00023125"/>
    </source>
</evidence>
<dbReference type="Pfam" id="PF00847">
    <property type="entry name" value="AP2"/>
    <property type="match status" value="1"/>
</dbReference>
<evidence type="ECO:0000256" key="2">
    <source>
        <dbReference type="ARBA" id="ARBA00022737"/>
    </source>
</evidence>
<proteinExistence type="predicted"/>
<protein>
    <recommendedName>
        <fullName evidence="8">AP2/ERF domain-containing protein</fullName>
    </recommendedName>
</protein>
<evidence type="ECO:0000256" key="6">
    <source>
        <dbReference type="ARBA" id="ARBA00023242"/>
    </source>
</evidence>
<keyword evidence="10" id="KW-1185">Reference proteome</keyword>
<dbReference type="GO" id="GO:0003677">
    <property type="term" value="F:DNA binding"/>
    <property type="evidence" value="ECO:0007669"/>
    <property type="project" value="UniProtKB-KW"/>
</dbReference>
<feature type="domain" description="AP2/ERF" evidence="8">
    <location>
        <begin position="192"/>
        <end position="255"/>
    </location>
</feature>
<dbReference type="InterPro" id="IPR001471">
    <property type="entry name" value="AP2/ERF_dom"/>
</dbReference>
<accession>A0AAW1X464</accession>
<keyword evidence="2" id="KW-0677">Repeat</keyword>
<keyword evidence="5" id="KW-0804">Transcription</keyword>
<dbReference type="EMBL" id="JBEDUW010000004">
    <property type="protein sequence ID" value="KAK9931726.1"/>
    <property type="molecule type" value="Genomic_DNA"/>
</dbReference>
<dbReference type="Gene3D" id="3.30.730.10">
    <property type="entry name" value="AP2/ERF domain"/>
    <property type="match status" value="2"/>
</dbReference>
<dbReference type="SUPFAM" id="SSF54171">
    <property type="entry name" value="DNA-binding domain"/>
    <property type="match status" value="2"/>
</dbReference>
<feature type="region of interest" description="Disordered" evidence="7">
    <location>
        <begin position="364"/>
        <end position="388"/>
    </location>
</feature>
<dbReference type="FunFam" id="3.30.730.10:FF:000002">
    <property type="entry name" value="AP2-like ethylene-responsive transcription factor"/>
    <property type="match status" value="1"/>
</dbReference>
<dbReference type="PANTHER" id="PTHR32467:SF99">
    <property type="entry name" value="AP2-LIKE ETHYLENE-RESPONSIVE TRANSCRIPTION FACTOR AIL5"/>
    <property type="match status" value="1"/>
</dbReference>
<feature type="region of interest" description="Disordered" evidence="7">
    <location>
        <begin position="156"/>
        <end position="181"/>
    </location>
</feature>
<keyword evidence="3" id="KW-0805">Transcription regulation</keyword>
<dbReference type="InterPro" id="IPR036955">
    <property type="entry name" value="AP2/ERF_dom_sf"/>
</dbReference>
<evidence type="ECO:0000256" key="3">
    <source>
        <dbReference type="ARBA" id="ARBA00023015"/>
    </source>
</evidence>
<dbReference type="GO" id="GO:0005634">
    <property type="term" value="C:nucleus"/>
    <property type="evidence" value="ECO:0007669"/>
    <property type="project" value="UniProtKB-SubCell"/>
</dbReference>
<feature type="domain" description="AP2/ERF" evidence="8">
    <location>
        <begin position="291"/>
        <end position="349"/>
    </location>
</feature>
<gene>
    <name evidence="9" type="ORF">M0R45_018993</name>
</gene>
<dbReference type="InterPro" id="IPR016177">
    <property type="entry name" value="DNA-bd_dom_sf"/>
</dbReference>